<comment type="caution">
    <text evidence="1">The sequence shown here is derived from an EMBL/GenBank/DDBJ whole genome shotgun (WGS) entry which is preliminary data.</text>
</comment>
<dbReference type="AlphaFoldDB" id="A0A5B7JYR5"/>
<dbReference type="EMBL" id="VSRR010119526">
    <property type="protein sequence ID" value="MPC99715.1"/>
    <property type="molecule type" value="Genomic_DNA"/>
</dbReference>
<gene>
    <name evidence="1" type="ORF">E2C01_095144</name>
</gene>
<protein>
    <submittedName>
        <fullName evidence="1">Uncharacterized protein</fullName>
    </submittedName>
</protein>
<reference evidence="1 2" key="1">
    <citation type="submission" date="2019-05" db="EMBL/GenBank/DDBJ databases">
        <title>Another draft genome of Portunus trituberculatus and its Hox gene families provides insights of decapod evolution.</title>
        <authorList>
            <person name="Jeong J.-H."/>
            <person name="Song I."/>
            <person name="Kim S."/>
            <person name="Choi T."/>
            <person name="Kim D."/>
            <person name="Ryu S."/>
            <person name="Kim W."/>
        </authorList>
    </citation>
    <scope>NUCLEOTIDE SEQUENCE [LARGE SCALE GENOMIC DNA]</scope>
    <source>
        <tissue evidence="1">Muscle</tissue>
    </source>
</reference>
<accession>A0A5B7JYR5</accession>
<proteinExistence type="predicted"/>
<evidence type="ECO:0000313" key="2">
    <source>
        <dbReference type="Proteomes" id="UP000324222"/>
    </source>
</evidence>
<organism evidence="1 2">
    <name type="scientific">Portunus trituberculatus</name>
    <name type="common">Swimming crab</name>
    <name type="synonym">Neptunus trituberculatus</name>
    <dbReference type="NCBI Taxonomy" id="210409"/>
    <lineage>
        <taxon>Eukaryota</taxon>
        <taxon>Metazoa</taxon>
        <taxon>Ecdysozoa</taxon>
        <taxon>Arthropoda</taxon>
        <taxon>Crustacea</taxon>
        <taxon>Multicrustacea</taxon>
        <taxon>Malacostraca</taxon>
        <taxon>Eumalacostraca</taxon>
        <taxon>Eucarida</taxon>
        <taxon>Decapoda</taxon>
        <taxon>Pleocyemata</taxon>
        <taxon>Brachyura</taxon>
        <taxon>Eubrachyura</taxon>
        <taxon>Portunoidea</taxon>
        <taxon>Portunidae</taxon>
        <taxon>Portuninae</taxon>
        <taxon>Portunus</taxon>
    </lineage>
</organism>
<evidence type="ECO:0000313" key="1">
    <source>
        <dbReference type="EMBL" id="MPC99715.1"/>
    </source>
</evidence>
<sequence>MEATVLRPAMEARLCQDCATPRTANAASFPVSVRVSRLVESGCFRKQRNGITL</sequence>
<name>A0A5B7JYR5_PORTR</name>
<keyword evidence="2" id="KW-1185">Reference proteome</keyword>
<dbReference type="Proteomes" id="UP000324222">
    <property type="component" value="Unassembled WGS sequence"/>
</dbReference>